<accession>A0A0A9E6Q5</accession>
<dbReference type="AlphaFoldDB" id="A0A0A9E6Q5"/>
<feature type="region of interest" description="Disordered" evidence="1">
    <location>
        <begin position="1"/>
        <end position="23"/>
    </location>
</feature>
<proteinExistence type="predicted"/>
<reference evidence="2" key="1">
    <citation type="submission" date="2014-09" db="EMBL/GenBank/DDBJ databases">
        <authorList>
            <person name="Magalhaes I.L.F."/>
            <person name="Oliveira U."/>
            <person name="Santos F.R."/>
            <person name="Vidigal T.H.D.A."/>
            <person name="Brescovit A.D."/>
            <person name="Santos A.J."/>
        </authorList>
    </citation>
    <scope>NUCLEOTIDE SEQUENCE</scope>
    <source>
        <tissue evidence="2">Shoot tissue taken approximately 20 cm above the soil surface</tissue>
    </source>
</reference>
<name>A0A0A9E6Q5_ARUDO</name>
<protein>
    <submittedName>
        <fullName evidence="2">Uncharacterized protein</fullName>
    </submittedName>
</protein>
<evidence type="ECO:0000313" key="2">
    <source>
        <dbReference type="EMBL" id="JAD95766.1"/>
    </source>
</evidence>
<sequence>MTRNFTSSSCHSGLNGSGSGSNRWSNSGLWSGLSSKPCNQLVFLTSSLSSIAS</sequence>
<dbReference type="EMBL" id="GBRH01202129">
    <property type="protein sequence ID" value="JAD95766.1"/>
    <property type="molecule type" value="Transcribed_RNA"/>
</dbReference>
<evidence type="ECO:0000256" key="1">
    <source>
        <dbReference type="SAM" id="MobiDB-lite"/>
    </source>
</evidence>
<feature type="compositionally biased region" description="Low complexity" evidence="1">
    <location>
        <begin position="7"/>
        <end position="23"/>
    </location>
</feature>
<reference evidence="2" key="2">
    <citation type="journal article" date="2015" name="Data Brief">
        <title>Shoot transcriptome of the giant reed, Arundo donax.</title>
        <authorList>
            <person name="Barrero R.A."/>
            <person name="Guerrero F.D."/>
            <person name="Moolhuijzen P."/>
            <person name="Goolsby J.A."/>
            <person name="Tidwell J."/>
            <person name="Bellgard S.E."/>
            <person name="Bellgard M.I."/>
        </authorList>
    </citation>
    <scope>NUCLEOTIDE SEQUENCE</scope>
    <source>
        <tissue evidence="2">Shoot tissue taken approximately 20 cm above the soil surface</tissue>
    </source>
</reference>
<organism evidence="2">
    <name type="scientific">Arundo donax</name>
    <name type="common">Giant reed</name>
    <name type="synonym">Donax arundinaceus</name>
    <dbReference type="NCBI Taxonomy" id="35708"/>
    <lineage>
        <taxon>Eukaryota</taxon>
        <taxon>Viridiplantae</taxon>
        <taxon>Streptophyta</taxon>
        <taxon>Embryophyta</taxon>
        <taxon>Tracheophyta</taxon>
        <taxon>Spermatophyta</taxon>
        <taxon>Magnoliopsida</taxon>
        <taxon>Liliopsida</taxon>
        <taxon>Poales</taxon>
        <taxon>Poaceae</taxon>
        <taxon>PACMAD clade</taxon>
        <taxon>Arundinoideae</taxon>
        <taxon>Arundineae</taxon>
        <taxon>Arundo</taxon>
    </lineage>
</organism>